<evidence type="ECO:0000313" key="3">
    <source>
        <dbReference type="Proteomes" id="UP001373714"/>
    </source>
</evidence>
<evidence type="ECO:0000259" key="1">
    <source>
        <dbReference type="PROSITE" id="PS50181"/>
    </source>
</evidence>
<evidence type="ECO:0000313" key="2">
    <source>
        <dbReference type="EMBL" id="KAK6335914.1"/>
    </source>
</evidence>
<dbReference type="EMBL" id="JAVHNS010000014">
    <property type="protein sequence ID" value="KAK6335914.1"/>
    <property type="molecule type" value="Genomic_DNA"/>
</dbReference>
<organism evidence="2 3">
    <name type="scientific">Orbilia blumenaviensis</name>
    <dbReference type="NCBI Taxonomy" id="1796055"/>
    <lineage>
        <taxon>Eukaryota</taxon>
        <taxon>Fungi</taxon>
        <taxon>Dikarya</taxon>
        <taxon>Ascomycota</taxon>
        <taxon>Pezizomycotina</taxon>
        <taxon>Orbiliomycetes</taxon>
        <taxon>Orbiliales</taxon>
        <taxon>Orbiliaceae</taxon>
        <taxon>Orbilia</taxon>
    </lineage>
</organism>
<feature type="domain" description="F-box" evidence="1">
    <location>
        <begin position="17"/>
        <end position="63"/>
    </location>
</feature>
<dbReference type="InterPro" id="IPR001810">
    <property type="entry name" value="F-box_dom"/>
</dbReference>
<dbReference type="PROSITE" id="PS50181">
    <property type="entry name" value="FBOX"/>
    <property type="match status" value="1"/>
</dbReference>
<reference evidence="2 3" key="1">
    <citation type="submission" date="2019-10" db="EMBL/GenBank/DDBJ databases">
        <authorList>
            <person name="Palmer J.M."/>
        </authorList>
    </citation>
    <scope>NUCLEOTIDE SEQUENCE [LARGE SCALE GENOMIC DNA]</scope>
    <source>
        <strain evidence="2 3">TWF730</strain>
    </source>
</reference>
<dbReference type="Pfam" id="PF00646">
    <property type="entry name" value="F-box"/>
    <property type="match status" value="1"/>
</dbReference>
<comment type="caution">
    <text evidence="2">The sequence shown here is derived from an EMBL/GenBank/DDBJ whole genome shotgun (WGS) entry which is preliminary data.</text>
</comment>
<proteinExistence type="predicted"/>
<dbReference type="AlphaFoldDB" id="A0AAV9U4T6"/>
<keyword evidence="3" id="KW-1185">Reference proteome</keyword>
<dbReference type="Proteomes" id="UP001373714">
    <property type="component" value="Unassembled WGS sequence"/>
</dbReference>
<name>A0AAV9U4T6_9PEZI</name>
<gene>
    <name evidence="2" type="ORF">TWF730_003288</name>
</gene>
<dbReference type="SUPFAM" id="SSF81383">
    <property type="entry name" value="F-box domain"/>
    <property type="match status" value="1"/>
</dbReference>
<dbReference type="CDD" id="cd09917">
    <property type="entry name" value="F-box_SF"/>
    <property type="match status" value="1"/>
</dbReference>
<sequence>MKKQSKVPSRKASNNSKCHVFSLPNELQAKILSSLSIHDQINVCKAFRRWQSLLLDTKQFSKSRYPVRLDSYPQYIGLHTLLNCGEYTIKILVKDGAILRIYHSPIEMSFPLLRPMDFIWLFTEDCESTGREGYFDVTDSPFMDEACAKPFPYSSYNLKPTSLLEENLLAGMYNLDDQEAYFQVGFIVFVPDDIEAGTVQAPCIDERVDIGTGEMSVREVVDEIMERAKQAVEDEEIDLEACRGMYLIQIHQPQLVKMY</sequence>
<protein>
    <recommendedName>
        <fullName evidence="1">F-box domain-containing protein</fullName>
    </recommendedName>
</protein>
<accession>A0AAV9U4T6</accession>
<dbReference type="InterPro" id="IPR036047">
    <property type="entry name" value="F-box-like_dom_sf"/>
</dbReference>